<dbReference type="HOGENOM" id="CLU_3045914_0_0_5"/>
<evidence type="ECO:0000256" key="1">
    <source>
        <dbReference type="SAM" id="MobiDB-lite"/>
    </source>
</evidence>
<keyword evidence="3" id="KW-1185">Reference proteome</keyword>
<gene>
    <name evidence="2" type="ordered locus">Saro_1280</name>
</gene>
<reference evidence="3" key="1">
    <citation type="submission" date="2006-01" db="EMBL/GenBank/DDBJ databases">
        <title>Complete sequence of Novosphingobium aromaticivorans DSM 12444.</title>
        <authorList>
            <consortium name="US DOE Joint Genome Institute"/>
            <person name="Copeland A."/>
            <person name="Lucas S."/>
            <person name="Lapidus A."/>
            <person name="Barry K."/>
            <person name="Detter J.C."/>
            <person name="Glavina T."/>
            <person name="Hammon N."/>
            <person name="Israni S."/>
            <person name="Pitluck S."/>
            <person name="Chain P."/>
            <person name="Malfatti S."/>
            <person name="Shin M."/>
            <person name="Vergez L."/>
            <person name="Schmutz J."/>
            <person name="Larimer F."/>
            <person name="Land M."/>
            <person name="Kyrpides N."/>
            <person name="Ivanova N."/>
            <person name="Fredrickson J."/>
            <person name="Balkwill D."/>
            <person name="Romine M.F."/>
            <person name="Richardson P."/>
        </authorList>
    </citation>
    <scope>NUCLEOTIDE SEQUENCE [LARGE SCALE GENOMIC DNA]</scope>
    <source>
        <strain evidence="3">ATCC 700278 / DSM 12444 / CCUG 56034 / CIP 105152 / NBRC 16084 / F199</strain>
    </source>
</reference>
<sequence>MTHSNEPDLNPATQGDQPNKGAIKRPQQTDATMREDNLPRGSDRETRGRSGRRQ</sequence>
<accession>Q2G8U9</accession>
<dbReference type="EMBL" id="CP000248">
    <property type="protein sequence ID" value="ABD25724.1"/>
    <property type="molecule type" value="Genomic_DNA"/>
</dbReference>
<dbReference type="KEGG" id="nar:Saro_1280"/>
<evidence type="ECO:0000313" key="2">
    <source>
        <dbReference type="EMBL" id="ABD25724.1"/>
    </source>
</evidence>
<dbReference type="AlphaFoldDB" id="Q2G8U9"/>
<name>Q2G8U9_NOVAD</name>
<dbReference type="RefSeq" id="WP_011444938.1">
    <property type="nucleotide sequence ID" value="NC_007794.1"/>
</dbReference>
<feature type="compositionally biased region" description="Basic and acidic residues" evidence="1">
    <location>
        <begin position="32"/>
        <end position="48"/>
    </location>
</feature>
<evidence type="ECO:0000313" key="3">
    <source>
        <dbReference type="Proteomes" id="UP000009134"/>
    </source>
</evidence>
<protein>
    <submittedName>
        <fullName evidence="2">Uncharacterized protein</fullName>
    </submittedName>
</protein>
<dbReference type="Proteomes" id="UP000009134">
    <property type="component" value="Chromosome"/>
</dbReference>
<feature type="region of interest" description="Disordered" evidence="1">
    <location>
        <begin position="1"/>
        <end position="54"/>
    </location>
</feature>
<proteinExistence type="predicted"/>
<organism evidence="2 3">
    <name type="scientific">Novosphingobium aromaticivorans (strain ATCC 700278 / DSM 12444 / CCUG 56034 / CIP 105152 / NBRC 16084 / F199)</name>
    <dbReference type="NCBI Taxonomy" id="279238"/>
    <lineage>
        <taxon>Bacteria</taxon>
        <taxon>Pseudomonadati</taxon>
        <taxon>Pseudomonadota</taxon>
        <taxon>Alphaproteobacteria</taxon>
        <taxon>Sphingomonadales</taxon>
        <taxon>Sphingomonadaceae</taxon>
        <taxon>Novosphingobium</taxon>
    </lineage>
</organism>